<name>A0A316FNQ5_9GAMM</name>
<dbReference type="CDD" id="cd04332">
    <property type="entry name" value="YbaK_like"/>
    <property type="match status" value="1"/>
</dbReference>
<dbReference type="Proteomes" id="UP000245790">
    <property type="component" value="Unassembled WGS sequence"/>
</dbReference>
<protein>
    <submittedName>
        <fullName evidence="2">HD-like signal output (HDOD) protein</fullName>
    </submittedName>
</protein>
<proteinExistence type="predicted"/>
<feature type="domain" description="HDOD" evidence="1">
    <location>
        <begin position="191"/>
        <end position="391"/>
    </location>
</feature>
<dbReference type="SUPFAM" id="SSF55826">
    <property type="entry name" value="YbaK/ProRS associated domain"/>
    <property type="match status" value="1"/>
</dbReference>
<dbReference type="EMBL" id="QGGU01000007">
    <property type="protein sequence ID" value="PWK49845.1"/>
    <property type="molecule type" value="Genomic_DNA"/>
</dbReference>
<gene>
    <name evidence="2" type="ORF">C8D97_1076</name>
</gene>
<dbReference type="InterPro" id="IPR007214">
    <property type="entry name" value="YbaK/aa-tRNA-synth-assoc-dom"/>
</dbReference>
<keyword evidence="3" id="KW-1185">Reference proteome</keyword>
<evidence type="ECO:0000313" key="3">
    <source>
        <dbReference type="Proteomes" id="UP000245790"/>
    </source>
</evidence>
<dbReference type="Gene3D" id="1.10.3210.10">
    <property type="entry name" value="Hypothetical protein af1432"/>
    <property type="match status" value="1"/>
</dbReference>
<dbReference type="Gene3D" id="3.90.960.10">
    <property type="entry name" value="YbaK/aminoacyl-tRNA synthetase-associated domain"/>
    <property type="match status" value="1"/>
</dbReference>
<dbReference type="InterPro" id="IPR052340">
    <property type="entry name" value="RNase_Y/CdgJ"/>
</dbReference>
<accession>A0A316FNQ5</accession>
<reference evidence="2 3" key="1">
    <citation type="submission" date="2018-05" db="EMBL/GenBank/DDBJ databases">
        <title>Genomic Encyclopedia of Type Strains, Phase IV (KMG-IV): sequencing the most valuable type-strain genomes for metagenomic binning, comparative biology and taxonomic classification.</title>
        <authorList>
            <person name="Goeker M."/>
        </authorList>
    </citation>
    <scope>NUCLEOTIDE SEQUENCE [LARGE SCALE GENOMIC DNA]</scope>
    <source>
        <strain evidence="2 3">DSM 25350</strain>
    </source>
</reference>
<comment type="caution">
    <text evidence="2">The sequence shown here is derived from an EMBL/GenBank/DDBJ whole genome shotgun (WGS) entry which is preliminary data.</text>
</comment>
<dbReference type="GO" id="GO:0002161">
    <property type="term" value="F:aminoacyl-tRNA deacylase activity"/>
    <property type="evidence" value="ECO:0007669"/>
    <property type="project" value="InterPro"/>
</dbReference>
<dbReference type="PROSITE" id="PS51833">
    <property type="entry name" value="HDOD"/>
    <property type="match status" value="1"/>
</dbReference>
<dbReference type="InterPro" id="IPR036754">
    <property type="entry name" value="YbaK/aa-tRNA-synt-asso_dom_sf"/>
</dbReference>
<dbReference type="SUPFAM" id="SSF109604">
    <property type="entry name" value="HD-domain/PDEase-like"/>
    <property type="match status" value="1"/>
</dbReference>
<dbReference type="InterPro" id="IPR014627">
    <property type="entry name" value="UCP036888_HDGYP-like"/>
</dbReference>
<dbReference type="Pfam" id="PF04073">
    <property type="entry name" value="tRNA_edit"/>
    <property type="match status" value="1"/>
</dbReference>
<dbReference type="PANTHER" id="PTHR33525:SF3">
    <property type="entry name" value="RIBONUCLEASE Y"/>
    <property type="match status" value="1"/>
</dbReference>
<evidence type="ECO:0000313" key="2">
    <source>
        <dbReference type="EMBL" id="PWK49845.1"/>
    </source>
</evidence>
<evidence type="ECO:0000259" key="1">
    <source>
        <dbReference type="PROSITE" id="PS51833"/>
    </source>
</evidence>
<dbReference type="Pfam" id="PF08668">
    <property type="entry name" value="HDOD"/>
    <property type="match status" value="1"/>
</dbReference>
<dbReference type="AlphaFoldDB" id="A0A316FNQ5"/>
<organism evidence="2 3">
    <name type="scientific">Pleionea mediterranea</name>
    <dbReference type="NCBI Taxonomy" id="523701"/>
    <lineage>
        <taxon>Bacteria</taxon>
        <taxon>Pseudomonadati</taxon>
        <taxon>Pseudomonadota</taxon>
        <taxon>Gammaproteobacteria</taxon>
        <taxon>Oceanospirillales</taxon>
        <taxon>Pleioneaceae</taxon>
        <taxon>Pleionea</taxon>
    </lineage>
</organism>
<sequence length="462" mass="52246">MTIPSSLKTLLSEQNIAYETIEHEEAHSLKQVASELNLSEASILRCVLLKGPSQKFMAVLPSHFLLDFEVLKRLKDQAFEIISARDADKLFNHCEPCCHPPIPAFIKVNGLIDESVYKLDELYLESGNPKILLKIAKADIAKLYVNEERLSFACGPERLYSGRNAQQDLTEAVNQFTPIRIKQRIDETFDLPAMPEIAQDIMKLRVDPSADAKKLGAIVAKDPSLAAQIISWASSPYYGYKGTIDSVETAISRVLGFDLVMNLALGISIGKSLNVPEEGPLGVHNFWRQAVYCASLVEKLCLMMPPKHRPERGLAYLSGLLHNFGHILLGHLFPPQFYLINRYIEANPGIRVEDVEHFVMGVTHQEIGAWLMKNWHMPDELIVAVRWHHQEEFWSKHSVYSNLVLLAGRLLKRIELGDAINHELPESVLELLNLDEEKVNESFNQLLEERETLDLMSKQLVA</sequence>
<dbReference type="PIRSF" id="PIRSF036888">
    <property type="entry name" value="HDGYPm_UCP036888"/>
    <property type="match status" value="1"/>
</dbReference>
<dbReference type="InterPro" id="IPR013976">
    <property type="entry name" value="HDOD"/>
</dbReference>
<dbReference type="RefSeq" id="WP_170115208.1">
    <property type="nucleotide sequence ID" value="NZ_QGGU01000007.1"/>
</dbReference>
<dbReference type="PANTHER" id="PTHR33525">
    <property type="match status" value="1"/>
</dbReference>